<organism evidence="1 2">
    <name type="scientific">Methylorubrum extorquens</name>
    <name type="common">Methylobacterium dichloromethanicum</name>
    <name type="synonym">Methylobacterium extorquens</name>
    <dbReference type="NCBI Taxonomy" id="408"/>
    <lineage>
        <taxon>Bacteria</taxon>
        <taxon>Pseudomonadati</taxon>
        <taxon>Pseudomonadota</taxon>
        <taxon>Alphaproteobacteria</taxon>
        <taxon>Hyphomicrobiales</taxon>
        <taxon>Methylobacteriaceae</taxon>
        <taxon>Methylorubrum</taxon>
    </lineage>
</organism>
<gene>
    <name evidence="1" type="ORF">TK0001_1775</name>
</gene>
<protein>
    <submittedName>
        <fullName evidence="1">Uncharacterized protein</fullName>
    </submittedName>
</protein>
<dbReference type="Proteomes" id="UP000233769">
    <property type="component" value="Chromosome tk0001"/>
</dbReference>
<name>A0A2N9ALX9_METEX</name>
<accession>A0A2N9ALX9</accession>
<dbReference type="EMBL" id="LT962688">
    <property type="protein sequence ID" value="SOR28377.1"/>
    <property type="molecule type" value="Genomic_DNA"/>
</dbReference>
<evidence type="ECO:0000313" key="1">
    <source>
        <dbReference type="EMBL" id="SOR28377.1"/>
    </source>
</evidence>
<dbReference type="AlphaFoldDB" id="A0A2N9ALX9"/>
<proteinExistence type="predicted"/>
<sequence length="75" mass="8279">MSRQLVAIENIIYLSVALSGADRFRASAGYGVSLPSEPSLIVPAIPRRRTAVRLRAGLRSRRRRMIATCEARISP</sequence>
<evidence type="ECO:0000313" key="2">
    <source>
        <dbReference type="Proteomes" id="UP000233769"/>
    </source>
</evidence>
<reference evidence="2" key="1">
    <citation type="submission" date="2017-10" db="EMBL/GenBank/DDBJ databases">
        <authorList>
            <person name="Regsiter A."/>
            <person name="William W."/>
        </authorList>
    </citation>
    <scope>NUCLEOTIDE SEQUENCE [LARGE SCALE GENOMIC DNA]</scope>
</reference>